<keyword evidence="3" id="KW-1185">Reference proteome</keyword>
<feature type="domain" description="DUF2779" evidence="1">
    <location>
        <begin position="371"/>
        <end position="502"/>
    </location>
</feature>
<proteinExistence type="predicted"/>
<dbReference type="EMBL" id="LWUJ01000012">
    <property type="protein sequence ID" value="OAL10081.1"/>
    <property type="molecule type" value="Genomic_DNA"/>
</dbReference>
<dbReference type="Proteomes" id="UP000077623">
    <property type="component" value="Unassembled WGS sequence"/>
</dbReference>
<evidence type="ECO:0000313" key="3">
    <source>
        <dbReference type="Proteomes" id="UP000077623"/>
    </source>
</evidence>
<dbReference type="InterPro" id="IPR021301">
    <property type="entry name" value="DUF2779"/>
</dbReference>
<sequence length="607" mass="72385">MSNHITTFDFLNYFKKPYIFWFLNDSEIENYLLELLGEEIEESTTLLDLIKLVDSEDNLIKSNYFKLNTLLDEKLKTFFINKFKIPTLDFYDHTFYKDDSTDQFLRALKSSRNAFIFKPKIVCEDLKIIPTAIYKYKNRVYLITHSWSTALKKELIGSLIYYQYVLKKLDIEISQYFISYLSSEIVPNKELIIHINVFLPVTTKKLCITDFKDERIRNVNTYFELENINYGDSLYELLCTREEFLELKNEIWEQEELNIEGIIKELREFKNKPNREVNLTRVVNTYLKYHKFIVTPDSSWYWYLIRKYFKNTSFSGKLLPINKLIVHLGNSNLLSYLNEMQFLNFKEDQAYYVFEPAVIKYNTLKNKTIKIYYDFETLSVPFPYLENTKPFTQIVLQLSLIQTENNKESRVVNIILDPLELKVSDFKRIIDEIYIDAPDVAYIVYNKAFENTRLKEISTLINEEEYELKIVSIIDRTIDLADWFTFGNSPYIIHKELRGFHSIKKVIELIPEELLVKTNTVKYSELERCKNGAMAQALLLSRALASKERDASNWEKNKEFMYIYCENDARSMIAVELFIEKLLDENKYGYYDLKKYLELKKKVRRVA</sequence>
<accession>A0A1A9QDK2</accession>
<protein>
    <recommendedName>
        <fullName evidence="1">DUF2779 domain-containing protein</fullName>
    </recommendedName>
</protein>
<dbReference type="Pfam" id="PF11074">
    <property type="entry name" value="DUF2779"/>
    <property type="match status" value="1"/>
</dbReference>
<dbReference type="AlphaFoldDB" id="A0A1A9QDK2"/>
<dbReference type="STRING" id="432608.A6V39_04150"/>
<dbReference type="RefSeq" id="WP_187150469.1">
    <property type="nucleotide sequence ID" value="NZ_LWUJ01000012.1"/>
</dbReference>
<comment type="caution">
    <text evidence="2">The sequence shown here is derived from an EMBL/GenBank/DDBJ whole genome shotgun (WGS) entry which is preliminary data.</text>
</comment>
<gene>
    <name evidence="2" type="ORF">A6V39_04150</name>
</gene>
<name>A0A1A9QDK2_9MOLU</name>
<evidence type="ECO:0000313" key="2">
    <source>
        <dbReference type="EMBL" id="OAL10081.1"/>
    </source>
</evidence>
<dbReference type="NCBIfam" id="NF045869">
    <property type="entry name" value="UU173_fam"/>
    <property type="match status" value="1"/>
</dbReference>
<organism evidence="2 3">
    <name type="scientific">Candidatus Mycoplasma haematobovis</name>
    <dbReference type="NCBI Taxonomy" id="432608"/>
    <lineage>
        <taxon>Bacteria</taxon>
        <taxon>Bacillati</taxon>
        <taxon>Mycoplasmatota</taxon>
        <taxon>Mollicutes</taxon>
        <taxon>Mycoplasmataceae</taxon>
        <taxon>Mycoplasma</taxon>
    </lineage>
</organism>
<evidence type="ECO:0000259" key="1">
    <source>
        <dbReference type="Pfam" id="PF11074"/>
    </source>
</evidence>
<reference evidence="3" key="1">
    <citation type="submission" date="2016-04" db="EMBL/GenBank/DDBJ databases">
        <authorList>
            <person name="Quiroz-Castaneda R.E."/>
            <person name="Martinez-Ocampo F."/>
        </authorList>
    </citation>
    <scope>NUCLEOTIDE SEQUENCE [LARGE SCALE GENOMIC DNA]</scope>
    <source>
        <strain evidence="3">INIFAP01</strain>
    </source>
</reference>